<organism evidence="1 2">
    <name type="scientific">Geobacillus stearothermophilus</name>
    <name type="common">Bacillus stearothermophilus</name>
    <dbReference type="NCBI Taxonomy" id="1422"/>
    <lineage>
        <taxon>Bacteria</taxon>
        <taxon>Bacillati</taxon>
        <taxon>Bacillota</taxon>
        <taxon>Bacilli</taxon>
        <taxon>Bacillales</taxon>
        <taxon>Anoxybacillaceae</taxon>
        <taxon>Geobacillus</taxon>
    </lineage>
</organism>
<sequence>MRVLAGPLKTIKRCSRPRFPANEKTAPHNMAEAVLAAGASGPRPAIQLG</sequence>
<protein>
    <submittedName>
        <fullName evidence="1">Uncharacterized protein</fullName>
    </submittedName>
</protein>
<accession>A0A150M662</accession>
<evidence type="ECO:0000313" key="1">
    <source>
        <dbReference type="EMBL" id="KYD20094.1"/>
    </source>
</evidence>
<reference evidence="1 2" key="1">
    <citation type="submission" date="2016-01" db="EMBL/GenBank/DDBJ databases">
        <title>Draft Genome Sequences of Seven Thermophilic Sporeformers Isolated from Foods.</title>
        <authorList>
            <person name="Berendsen E.M."/>
            <person name="Wells-Bennik M.H."/>
            <person name="Krawcyk A.O."/>
            <person name="De Jong A."/>
            <person name="Holsappel S."/>
            <person name="Eijlander R.T."/>
            <person name="Kuipers O.P."/>
        </authorList>
    </citation>
    <scope>NUCLEOTIDE SEQUENCE [LARGE SCALE GENOMIC DNA]</scope>
    <source>
        <strain evidence="1 2">B4109</strain>
    </source>
</reference>
<evidence type="ECO:0000313" key="2">
    <source>
        <dbReference type="Proteomes" id="UP000075424"/>
    </source>
</evidence>
<proteinExistence type="predicted"/>
<dbReference type="EMBL" id="LQYV01000153">
    <property type="protein sequence ID" value="KYD20094.1"/>
    <property type="molecule type" value="Genomic_DNA"/>
</dbReference>
<gene>
    <name evidence="1" type="ORF">B4109_1565</name>
</gene>
<dbReference type="AlphaFoldDB" id="A0A150M662"/>
<name>A0A150M662_GEOSE</name>
<dbReference type="Proteomes" id="UP000075424">
    <property type="component" value="Unassembled WGS sequence"/>
</dbReference>
<comment type="caution">
    <text evidence="1">The sequence shown here is derived from an EMBL/GenBank/DDBJ whole genome shotgun (WGS) entry which is preliminary data.</text>
</comment>